<dbReference type="PROSITE" id="PS51192">
    <property type="entry name" value="HELICASE_ATP_BIND_1"/>
    <property type="match status" value="1"/>
</dbReference>
<feature type="compositionally biased region" description="Low complexity" evidence="7">
    <location>
        <begin position="532"/>
        <end position="543"/>
    </location>
</feature>
<dbReference type="InterPro" id="IPR001650">
    <property type="entry name" value="Helicase_C-like"/>
</dbReference>
<evidence type="ECO:0000256" key="5">
    <source>
        <dbReference type="ARBA" id="ARBA00022840"/>
    </source>
</evidence>
<feature type="domain" description="Helicase ATP-binding" evidence="8">
    <location>
        <begin position="34"/>
        <end position="206"/>
    </location>
</feature>
<dbReference type="Pfam" id="PF00271">
    <property type="entry name" value="Helicase_C"/>
    <property type="match status" value="1"/>
</dbReference>
<keyword evidence="5" id="KW-0067">ATP-binding</keyword>
<dbReference type="GO" id="GO:0004386">
    <property type="term" value="F:helicase activity"/>
    <property type="evidence" value="ECO:0007669"/>
    <property type="project" value="UniProtKB-KW"/>
</dbReference>
<name>A0ABR8MUE4_9BACL</name>
<evidence type="ECO:0000256" key="4">
    <source>
        <dbReference type="ARBA" id="ARBA00022806"/>
    </source>
</evidence>
<gene>
    <name evidence="11" type="ORF">H8B09_12205</name>
</gene>
<dbReference type="CDD" id="cd18787">
    <property type="entry name" value="SF2_C_DEAD"/>
    <property type="match status" value="1"/>
</dbReference>
<feature type="compositionally biased region" description="Gly residues" evidence="7">
    <location>
        <begin position="465"/>
        <end position="480"/>
    </location>
</feature>
<protein>
    <recommendedName>
        <fullName evidence="1">RNA helicase</fullName>
        <ecNumber evidence="1">3.6.4.13</ecNumber>
    </recommendedName>
</protein>
<keyword evidence="3" id="KW-0378">Hydrolase</keyword>
<dbReference type="PANTHER" id="PTHR47963:SF8">
    <property type="entry name" value="ATP-DEPENDENT RNA HELICASE DEAD"/>
    <property type="match status" value="1"/>
</dbReference>
<dbReference type="InterPro" id="IPR044742">
    <property type="entry name" value="DEAD/DEAH_RhlB"/>
</dbReference>
<dbReference type="InterPro" id="IPR014001">
    <property type="entry name" value="Helicase_ATP-bd"/>
</dbReference>
<keyword evidence="12" id="KW-1185">Reference proteome</keyword>
<dbReference type="EMBL" id="JACXZA010000003">
    <property type="protein sequence ID" value="MBD3919518.1"/>
    <property type="molecule type" value="Genomic_DNA"/>
</dbReference>
<feature type="domain" description="DEAD-box RNA helicase Q" evidence="10">
    <location>
        <begin position="3"/>
        <end position="31"/>
    </location>
</feature>
<feature type="compositionally biased region" description="Basic and acidic residues" evidence="7">
    <location>
        <begin position="376"/>
        <end position="399"/>
    </location>
</feature>
<dbReference type="RefSeq" id="WP_191203839.1">
    <property type="nucleotide sequence ID" value="NZ_JACXZA010000003.1"/>
</dbReference>
<dbReference type="SMART" id="SM00487">
    <property type="entry name" value="DEXDc"/>
    <property type="match status" value="1"/>
</dbReference>
<comment type="caution">
    <text evidence="11">The sequence shown here is derived from an EMBL/GenBank/DDBJ whole genome shotgun (WGS) entry which is preliminary data.</text>
</comment>
<dbReference type="InterPro" id="IPR014014">
    <property type="entry name" value="RNA_helicase_DEAD_Q_motif"/>
</dbReference>
<evidence type="ECO:0000313" key="11">
    <source>
        <dbReference type="EMBL" id="MBD3919518.1"/>
    </source>
</evidence>
<evidence type="ECO:0000256" key="6">
    <source>
        <dbReference type="PROSITE-ProRule" id="PRU00552"/>
    </source>
</evidence>
<dbReference type="InterPro" id="IPR027417">
    <property type="entry name" value="P-loop_NTPase"/>
</dbReference>
<dbReference type="InterPro" id="IPR011545">
    <property type="entry name" value="DEAD/DEAH_box_helicase_dom"/>
</dbReference>
<evidence type="ECO:0000256" key="3">
    <source>
        <dbReference type="ARBA" id="ARBA00022801"/>
    </source>
</evidence>
<organism evidence="11 12">
    <name type="scientific">Paenibacillus terricola</name>
    <dbReference type="NCBI Taxonomy" id="2763503"/>
    <lineage>
        <taxon>Bacteria</taxon>
        <taxon>Bacillati</taxon>
        <taxon>Bacillota</taxon>
        <taxon>Bacilli</taxon>
        <taxon>Bacillales</taxon>
        <taxon>Paenibacillaceae</taxon>
        <taxon>Paenibacillus</taxon>
    </lineage>
</organism>
<dbReference type="PANTHER" id="PTHR47963">
    <property type="entry name" value="DEAD-BOX ATP-DEPENDENT RNA HELICASE 47, MITOCHONDRIAL"/>
    <property type="match status" value="1"/>
</dbReference>
<evidence type="ECO:0000313" key="12">
    <source>
        <dbReference type="Proteomes" id="UP000609346"/>
    </source>
</evidence>
<proteinExistence type="predicted"/>
<feature type="compositionally biased region" description="Low complexity" evidence="7">
    <location>
        <begin position="443"/>
        <end position="464"/>
    </location>
</feature>
<feature type="compositionally biased region" description="Low complexity" evidence="7">
    <location>
        <begin position="560"/>
        <end position="571"/>
    </location>
</feature>
<evidence type="ECO:0000259" key="10">
    <source>
        <dbReference type="PROSITE" id="PS51195"/>
    </source>
</evidence>
<dbReference type="EC" id="3.6.4.13" evidence="1"/>
<dbReference type="PROSITE" id="PS51194">
    <property type="entry name" value="HELICASE_CTER"/>
    <property type="match status" value="1"/>
</dbReference>
<accession>A0ABR8MUE4</accession>
<dbReference type="Gene3D" id="3.40.50.300">
    <property type="entry name" value="P-loop containing nucleotide triphosphate hydrolases"/>
    <property type="match status" value="2"/>
</dbReference>
<feature type="compositionally biased region" description="Gly residues" evidence="7">
    <location>
        <begin position="510"/>
        <end position="531"/>
    </location>
</feature>
<feature type="region of interest" description="Disordered" evidence="7">
    <location>
        <begin position="376"/>
        <end position="626"/>
    </location>
</feature>
<dbReference type="InterPro" id="IPR050547">
    <property type="entry name" value="DEAD_box_RNA_helicases"/>
</dbReference>
<evidence type="ECO:0000259" key="8">
    <source>
        <dbReference type="PROSITE" id="PS51192"/>
    </source>
</evidence>
<evidence type="ECO:0000259" key="9">
    <source>
        <dbReference type="PROSITE" id="PS51194"/>
    </source>
</evidence>
<dbReference type="Pfam" id="PF00270">
    <property type="entry name" value="DEAD"/>
    <property type="match status" value="1"/>
</dbReference>
<dbReference type="SUPFAM" id="SSF52540">
    <property type="entry name" value="P-loop containing nucleoside triphosphate hydrolases"/>
    <property type="match status" value="1"/>
</dbReference>
<dbReference type="SMART" id="SM00490">
    <property type="entry name" value="HELICc"/>
    <property type="match status" value="1"/>
</dbReference>
<keyword evidence="4 11" id="KW-0347">Helicase</keyword>
<evidence type="ECO:0000256" key="1">
    <source>
        <dbReference type="ARBA" id="ARBA00012552"/>
    </source>
</evidence>
<feature type="compositionally biased region" description="Gly residues" evidence="7">
    <location>
        <begin position="403"/>
        <end position="415"/>
    </location>
</feature>
<dbReference type="PROSITE" id="PS51195">
    <property type="entry name" value="Q_MOTIF"/>
    <property type="match status" value="1"/>
</dbReference>
<reference evidence="11 12" key="1">
    <citation type="submission" date="2020-09" db="EMBL/GenBank/DDBJ databases">
        <title>Paenibacillus sp. strain PR3 16S rRNA gene Genome sequencing and assembly.</title>
        <authorList>
            <person name="Kim J."/>
        </authorList>
    </citation>
    <scope>NUCLEOTIDE SEQUENCE [LARGE SCALE GENOMIC DNA]</scope>
    <source>
        <strain evidence="11 12">PR3</strain>
    </source>
</reference>
<feature type="compositionally biased region" description="Gly residues" evidence="7">
    <location>
        <begin position="596"/>
        <end position="626"/>
    </location>
</feature>
<dbReference type="CDD" id="cd00268">
    <property type="entry name" value="DEADc"/>
    <property type="match status" value="1"/>
</dbReference>
<feature type="domain" description="Helicase C-terminal" evidence="9">
    <location>
        <begin position="217"/>
        <end position="380"/>
    </location>
</feature>
<dbReference type="Proteomes" id="UP000609346">
    <property type="component" value="Unassembled WGS sequence"/>
</dbReference>
<feature type="short sequence motif" description="Q motif" evidence="6">
    <location>
        <begin position="3"/>
        <end position="31"/>
    </location>
</feature>
<keyword evidence="2" id="KW-0547">Nucleotide-binding</keyword>
<sequence>MATTFATLGVSQELTSVLNSYGITTPTPVQTKAIPLALKGVDVIVQAQTGTGKTLAFALPLLSRIDTSKDQTQALVLTPTRELALQITAEMAKLAPAAGASVLAAYGGQDVESQIRKLANRQPHIIVATPGRLLDHLRRETVSLGKVRMLVLDEADQMLHMGFLTDVESIIAKMPRQNRQTMLFSATIPDPIRRLGSEYMNNPEDVRITPERITVDTIKQIAIETTDRRKEDTLVELIGRYRPYLAVVFCRTKVRAKKLNEALQEQGIESDELHGDLSQAKREQVMKRFRDARLQVLVATDVAARGLDVEGVTHVFNYDLPMDAESYVHRIGRTGRAGNNGMSVTLMTSRDAAALAHIERALNVRIERRDDSAVARGDLPVRVKPDKQGRRAQEERDAASRGGQSGGPRGRGRAGGADQRSGGRGGNAGRGDAAAAGRGGRGESTSGRGRGAAQASSWSAAPAAGRGGASRSGGNAGGGKRGFDADAWNEPSPTLSRGGSTPRGGIAPAGRGGNAPAGRGGNAPAGRGGGSSAPRGGSFAGGSVLANKRGADASANPWDSAPASSRSSAGGSSRGGRSEGRGGNAGGRGRSDAPRSGGGGGGGRGRSDGGGRSGGRSNNGGGRRGR</sequence>
<evidence type="ECO:0000256" key="2">
    <source>
        <dbReference type="ARBA" id="ARBA00022741"/>
    </source>
</evidence>
<evidence type="ECO:0000256" key="7">
    <source>
        <dbReference type="SAM" id="MobiDB-lite"/>
    </source>
</evidence>